<gene>
    <name evidence="4" type="ORF">C5615_22860</name>
</gene>
<reference evidence="4 5" key="1">
    <citation type="submission" date="2018-02" db="EMBL/GenBank/DDBJ databases">
        <title>Draft genome sequencing of Burkholderia cepacia Y14-15.</title>
        <authorList>
            <person name="Zheng B.-X."/>
        </authorList>
    </citation>
    <scope>NUCLEOTIDE SEQUENCE [LARGE SCALE GENOMIC DNA]</scope>
    <source>
        <strain evidence="4 5">Y14-15</strain>
    </source>
</reference>
<protein>
    <submittedName>
        <fullName evidence="4">Phage tail protein</fullName>
    </submittedName>
</protein>
<proteinExistence type="inferred from homology"/>
<evidence type="ECO:0000256" key="1">
    <source>
        <dbReference type="ARBA" id="ARBA00008005"/>
    </source>
</evidence>
<evidence type="ECO:0000313" key="5">
    <source>
        <dbReference type="Proteomes" id="UP000238206"/>
    </source>
</evidence>
<feature type="domain" description="Tail sheath protein C-terminal" evidence="3">
    <location>
        <begin position="376"/>
        <end position="488"/>
    </location>
</feature>
<dbReference type="Pfam" id="PF04984">
    <property type="entry name" value="Phage_sheath_1"/>
    <property type="match status" value="1"/>
</dbReference>
<dbReference type="EMBL" id="PUIQ01000030">
    <property type="protein sequence ID" value="PQP15519.1"/>
    <property type="molecule type" value="Genomic_DNA"/>
</dbReference>
<evidence type="ECO:0000259" key="3">
    <source>
        <dbReference type="Pfam" id="PF17482"/>
    </source>
</evidence>
<dbReference type="RefSeq" id="WP_105392071.1">
    <property type="nucleotide sequence ID" value="NZ_PUIQ01000030.1"/>
</dbReference>
<feature type="domain" description="Tail sheath protein subtilisin-like" evidence="2">
    <location>
        <begin position="204"/>
        <end position="367"/>
    </location>
</feature>
<dbReference type="InterPro" id="IPR035089">
    <property type="entry name" value="Phage_sheath_subtilisin"/>
</dbReference>
<evidence type="ECO:0000313" key="4">
    <source>
        <dbReference type="EMBL" id="PQP15519.1"/>
    </source>
</evidence>
<comment type="similarity">
    <text evidence="1">Belongs to the myoviridae tail sheath protein family.</text>
</comment>
<accession>A0A2S8ILG5</accession>
<dbReference type="PIRSF" id="PIRSF007349">
    <property type="entry name" value="Tsp_L"/>
    <property type="match status" value="1"/>
</dbReference>
<dbReference type="AlphaFoldDB" id="A0A2S8ILG5"/>
<name>A0A2S8ILG5_BURCE</name>
<comment type="caution">
    <text evidence="4">The sequence shown here is derived from an EMBL/GenBank/DDBJ whole genome shotgun (WGS) entry which is preliminary data.</text>
</comment>
<sequence>MISFNNIPADLAVPLFYAEIDNSAAATGGNTLRRLIIGQANDDAVVDAPALTLLSRTSDAIALAGEGSMLAAMSDMWRRGDPVGEVWGIAVKVAEGVAAKSTIELVGTATETGLLSLYVAGRRVRVTVASGAVAADVMLQLVAAVNSTANMPVRAAIAGVKLELTCKWKGDTGNDIAVEFNRGGLAANERLPAGLTATVTPMTGGAGSPELADVLAVVGDEEFEFVCQPWTDPTSLDAFAEWMNDVSGRWAWSSMLYGHVYSARRGTPGQLVAAGRVRNDQHMTINGFEPDSPRPSWEQAAAFGARQAVFISADPARPTQTGLLVGISAARPGKRFILNERQSLLTSGIATTNSADGSVRIERAVTTYQRNAYGQSDNSYLDSETLHTTGYVMRFLRQRITSKYGRHKLAVDGTKFGPGAAIVTPKIIRAELIAAYDELELAGIVENADLFAQYLIVEINKTNPNRVDVLFPPDYINQLRIFGLLNQFRLQYPEAAAA</sequence>
<organism evidence="4 5">
    <name type="scientific">Burkholderia cepacia</name>
    <name type="common">Pseudomonas cepacia</name>
    <dbReference type="NCBI Taxonomy" id="292"/>
    <lineage>
        <taxon>Bacteria</taxon>
        <taxon>Pseudomonadati</taxon>
        <taxon>Pseudomonadota</taxon>
        <taxon>Betaproteobacteria</taxon>
        <taxon>Burkholderiales</taxon>
        <taxon>Burkholderiaceae</taxon>
        <taxon>Burkholderia</taxon>
        <taxon>Burkholderia cepacia complex</taxon>
    </lineage>
</organism>
<dbReference type="Proteomes" id="UP000238206">
    <property type="component" value="Unassembled WGS sequence"/>
</dbReference>
<dbReference type="InterPro" id="IPR007067">
    <property type="entry name" value="Tail_sheath"/>
</dbReference>
<evidence type="ECO:0000259" key="2">
    <source>
        <dbReference type="Pfam" id="PF04984"/>
    </source>
</evidence>
<dbReference type="Pfam" id="PF17482">
    <property type="entry name" value="Phage_sheath_1C"/>
    <property type="match status" value="1"/>
</dbReference>
<dbReference type="InterPro" id="IPR020287">
    <property type="entry name" value="Tail_sheath_C"/>
</dbReference>